<feature type="non-terminal residue" evidence="2">
    <location>
        <position position="1"/>
    </location>
</feature>
<keyword evidence="3" id="KW-1185">Reference proteome</keyword>
<protein>
    <submittedName>
        <fullName evidence="2">Uncharacterized protein</fullName>
    </submittedName>
</protein>
<evidence type="ECO:0000313" key="2">
    <source>
        <dbReference type="EMBL" id="CAD7632019.1"/>
    </source>
</evidence>
<evidence type="ECO:0000256" key="1">
    <source>
        <dbReference type="SAM" id="MobiDB-lite"/>
    </source>
</evidence>
<dbReference type="AlphaFoldDB" id="A0A7R9Q4M6"/>
<gene>
    <name evidence="2" type="ORF">OSB1V03_LOCUS12426</name>
</gene>
<sequence>MDRYTILQQKRDWPAKERIEHSKHADTLLDNHKCCATVSVRYWSAEHNINKYEPKYEISEFIAYMGGLLTKPSDDNHSLSDSTDGSKESGTQKDDSISLEKLTKIFATNFGLNESDGKAVTNVEKVLDELS</sequence>
<feature type="region of interest" description="Disordered" evidence="1">
    <location>
        <begin position="73"/>
        <end position="95"/>
    </location>
</feature>
<dbReference type="EMBL" id="CAJPIZ010010324">
    <property type="protein sequence ID" value="CAG2112449.1"/>
    <property type="molecule type" value="Genomic_DNA"/>
</dbReference>
<proteinExistence type="predicted"/>
<evidence type="ECO:0000313" key="3">
    <source>
        <dbReference type="Proteomes" id="UP000759131"/>
    </source>
</evidence>
<organism evidence="2">
    <name type="scientific">Medioppia subpectinata</name>
    <dbReference type="NCBI Taxonomy" id="1979941"/>
    <lineage>
        <taxon>Eukaryota</taxon>
        <taxon>Metazoa</taxon>
        <taxon>Ecdysozoa</taxon>
        <taxon>Arthropoda</taxon>
        <taxon>Chelicerata</taxon>
        <taxon>Arachnida</taxon>
        <taxon>Acari</taxon>
        <taxon>Acariformes</taxon>
        <taxon>Sarcoptiformes</taxon>
        <taxon>Oribatida</taxon>
        <taxon>Brachypylina</taxon>
        <taxon>Oppioidea</taxon>
        <taxon>Oppiidae</taxon>
        <taxon>Medioppia</taxon>
    </lineage>
</organism>
<accession>A0A7R9Q4M6</accession>
<dbReference type="EMBL" id="OC864899">
    <property type="protein sequence ID" value="CAD7632019.1"/>
    <property type="molecule type" value="Genomic_DNA"/>
</dbReference>
<reference evidence="2" key="1">
    <citation type="submission" date="2020-11" db="EMBL/GenBank/DDBJ databases">
        <authorList>
            <person name="Tran Van P."/>
        </authorList>
    </citation>
    <scope>NUCLEOTIDE SEQUENCE</scope>
</reference>
<dbReference type="Proteomes" id="UP000759131">
    <property type="component" value="Unassembled WGS sequence"/>
</dbReference>
<name>A0A7R9Q4M6_9ACAR</name>